<dbReference type="PROSITE" id="PS50943">
    <property type="entry name" value="HTH_CROC1"/>
    <property type="match status" value="2"/>
</dbReference>
<evidence type="ECO:0000259" key="2">
    <source>
        <dbReference type="PROSITE" id="PS50943"/>
    </source>
</evidence>
<evidence type="ECO:0000256" key="1">
    <source>
        <dbReference type="ARBA" id="ARBA00023125"/>
    </source>
</evidence>
<keyword evidence="4" id="KW-1185">Reference proteome</keyword>
<keyword evidence="1" id="KW-0238">DNA-binding</keyword>
<feature type="domain" description="HTH cro/C1-type" evidence="2">
    <location>
        <begin position="6"/>
        <end position="61"/>
    </location>
</feature>
<dbReference type="EMBL" id="MZGX01000001">
    <property type="protein sequence ID" value="OPX46336.1"/>
    <property type="molecule type" value="Genomic_DNA"/>
</dbReference>
<dbReference type="GO" id="GO:0003677">
    <property type="term" value="F:DNA binding"/>
    <property type="evidence" value="ECO:0007669"/>
    <property type="project" value="UniProtKB-KW"/>
</dbReference>
<dbReference type="Proteomes" id="UP000191554">
    <property type="component" value="Unassembled WGS sequence"/>
</dbReference>
<organism evidence="3 4">
    <name type="scientific">Ruminiclostridium hungatei</name>
    <name type="common">Clostridium hungatei</name>
    <dbReference type="NCBI Taxonomy" id="48256"/>
    <lineage>
        <taxon>Bacteria</taxon>
        <taxon>Bacillati</taxon>
        <taxon>Bacillota</taxon>
        <taxon>Clostridia</taxon>
        <taxon>Eubacteriales</taxon>
        <taxon>Oscillospiraceae</taxon>
        <taxon>Ruminiclostridium</taxon>
    </lineage>
</organism>
<sequence>MFSQRLALLMDKFGMKPADLANELEVTPSAISKLLAGDRRYPSVENLKKLRRIFKVSIDYLLGCDIEDINEILSSINANYVAASIKNLRESMKLSQKEFALYNDLKVKEVKNIEEGIIPDVKIIYQIASLSGVNVSKLLGSNSYTEDSIEQNKIMKFAADTDNREYLNIAIKIKDSGIPLEDIIIARKL</sequence>
<dbReference type="RefSeq" id="WP_165755610.1">
    <property type="nucleotide sequence ID" value="NZ_MZGX01000001.1"/>
</dbReference>
<dbReference type="SUPFAM" id="SSF47413">
    <property type="entry name" value="lambda repressor-like DNA-binding domains"/>
    <property type="match status" value="2"/>
</dbReference>
<dbReference type="CDD" id="cd00093">
    <property type="entry name" value="HTH_XRE"/>
    <property type="match status" value="2"/>
</dbReference>
<dbReference type="InterPro" id="IPR001387">
    <property type="entry name" value="Cro/C1-type_HTH"/>
</dbReference>
<reference evidence="3 4" key="1">
    <citation type="submission" date="2017-03" db="EMBL/GenBank/DDBJ databases">
        <title>Genome sequence of Clostridium hungatei DSM 14427.</title>
        <authorList>
            <person name="Poehlein A."/>
            <person name="Daniel R."/>
        </authorList>
    </citation>
    <scope>NUCLEOTIDE SEQUENCE [LARGE SCALE GENOMIC DNA]</scope>
    <source>
        <strain evidence="3 4">DSM 14427</strain>
    </source>
</reference>
<proteinExistence type="predicted"/>
<dbReference type="Pfam" id="PF01381">
    <property type="entry name" value="HTH_3"/>
    <property type="match status" value="2"/>
</dbReference>
<dbReference type="InterPro" id="IPR010982">
    <property type="entry name" value="Lambda_DNA-bd_dom_sf"/>
</dbReference>
<comment type="caution">
    <text evidence="3">The sequence shown here is derived from an EMBL/GenBank/DDBJ whole genome shotgun (WGS) entry which is preliminary data.</text>
</comment>
<dbReference type="AlphaFoldDB" id="A0A1V4SS98"/>
<gene>
    <name evidence="3" type="ORF">CLHUN_01520</name>
</gene>
<dbReference type="PANTHER" id="PTHR46558:SF4">
    <property type="entry name" value="DNA-BIDING PHAGE PROTEIN"/>
    <property type="match status" value="1"/>
</dbReference>
<evidence type="ECO:0000313" key="3">
    <source>
        <dbReference type="EMBL" id="OPX46336.1"/>
    </source>
</evidence>
<dbReference type="SMART" id="SM00530">
    <property type="entry name" value="HTH_XRE"/>
    <property type="match status" value="2"/>
</dbReference>
<dbReference type="PANTHER" id="PTHR46558">
    <property type="entry name" value="TRACRIPTIONAL REGULATORY PROTEIN-RELATED-RELATED"/>
    <property type="match status" value="1"/>
</dbReference>
<name>A0A1V4SS98_RUMHU</name>
<feature type="domain" description="HTH cro/C1-type" evidence="2">
    <location>
        <begin position="85"/>
        <end position="138"/>
    </location>
</feature>
<evidence type="ECO:0000313" key="4">
    <source>
        <dbReference type="Proteomes" id="UP000191554"/>
    </source>
</evidence>
<accession>A0A1V4SS98</accession>
<dbReference type="Gene3D" id="1.10.260.40">
    <property type="entry name" value="lambda repressor-like DNA-binding domains"/>
    <property type="match status" value="2"/>
</dbReference>
<dbReference type="STRING" id="48256.CLHUN_01520"/>
<protein>
    <submittedName>
        <fullName evidence="3">Helix-turn-helix protein</fullName>
    </submittedName>
</protein>